<dbReference type="Proteomes" id="UP001501479">
    <property type="component" value="Unassembled WGS sequence"/>
</dbReference>
<keyword evidence="3" id="KW-1185">Reference proteome</keyword>
<protein>
    <recommendedName>
        <fullName evidence="4">Adenine methyltransferase</fullName>
    </recommendedName>
</protein>
<reference evidence="3" key="1">
    <citation type="journal article" date="2019" name="Int. J. Syst. Evol. Microbiol.">
        <title>The Global Catalogue of Microorganisms (GCM) 10K type strain sequencing project: providing services to taxonomists for standard genome sequencing and annotation.</title>
        <authorList>
            <consortium name="The Broad Institute Genomics Platform"/>
            <consortium name="The Broad Institute Genome Sequencing Center for Infectious Disease"/>
            <person name="Wu L."/>
            <person name="Ma J."/>
        </authorList>
    </citation>
    <scope>NUCLEOTIDE SEQUENCE [LARGE SCALE GENOMIC DNA]</scope>
    <source>
        <strain evidence="3">JCM 17329</strain>
    </source>
</reference>
<comment type="caution">
    <text evidence="2">The sequence shown here is derived from an EMBL/GenBank/DDBJ whole genome shotgun (WGS) entry which is preliminary data.</text>
</comment>
<sequence>MAMDREFDFCGDMCADDGNAKHPLYITEADDALTTATIERVVSLIPSGNYVWINPPYSNTPPWVALAIQLQERGIGSVMLAMDDSSVGWYWDALQRCNEIREVVKGRIAFVNSETGLPVSGNNKGSKFLMFDPYGRQSPPRRTYIERDQLMQGGGELMQRPDLLFPQSSEQVPLSPDIEPVSPELPAPAPVESEPKNEFTPDDLHHNNTGY</sequence>
<evidence type="ECO:0000313" key="2">
    <source>
        <dbReference type="EMBL" id="GAA3721311.1"/>
    </source>
</evidence>
<feature type="region of interest" description="Disordered" evidence="1">
    <location>
        <begin position="166"/>
        <end position="211"/>
    </location>
</feature>
<dbReference type="EMBL" id="BAABDS010000046">
    <property type="protein sequence ID" value="GAA3721311.1"/>
    <property type="molecule type" value="Genomic_DNA"/>
</dbReference>
<feature type="compositionally biased region" description="Basic and acidic residues" evidence="1">
    <location>
        <begin position="193"/>
        <end position="211"/>
    </location>
</feature>
<evidence type="ECO:0008006" key="4">
    <source>
        <dbReference type="Google" id="ProtNLM"/>
    </source>
</evidence>
<proteinExistence type="predicted"/>
<evidence type="ECO:0000313" key="3">
    <source>
        <dbReference type="Proteomes" id="UP001501479"/>
    </source>
</evidence>
<organism evidence="2 3">
    <name type="scientific">Oceanisphaera sediminis</name>
    <dbReference type="NCBI Taxonomy" id="981381"/>
    <lineage>
        <taxon>Bacteria</taxon>
        <taxon>Pseudomonadati</taxon>
        <taxon>Pseudomonadota</taxon>
        <taxon>Gammaproteobacteria</taxon>
        <taxon>Aeromonadales</taxon>
        <taxon>Aeromonadaceae</taxon>
        <taxon>Oceanisphaera</taxon>
    </lineage>
</organism>
<accession>A0ABP7EM61</accession>
<evidence type="ECO:0000256" key="1">
    <source>
        <dbReference type="SAM" id="MobiDB-lite"/>
    </source>
</evidence>
<gene>
    <name evidence="2" type="ORF">GCM10022421_32390</name>
</gene>
<dbReference type="Pfam" id="PF05869">
    <property type="entry name" value="Dam"/>
    <property type="match status" value="1"/>
</dbReference>
<name>A0ABP7EM61_9GAMM</name>
<dbReference type="InterPro" id="IPR008593">
    <property type="entry name" value="Dam_MeTrfase"/>
</dbReference>